<organism evidence="8 9">
    <name type="scientific">Streptomyces flaveolus</name>
    <dbReference type="NCBI Taxonomy" id="67297"/>
    <lineage>
        <taxon>Bacteria</taxon>
        <taxon>Bacillati</taxon>
        <taxon>Actinomycetota</taxon>
        <taxon>Actinomycetes</taxon>
        <taxon>Kitasatosporales</taxon>
        <taxon>Streptomycetaceae</taxon>
        <taxon>Streptomyces</taxon>
    </lineage>
</organism>
<feature type="transmembrane region" description="Helical" evidence="7">
    <location>
        <begin position="34"/>
        <end position="57"/>
    </location>
</feature>
<dbReference type="EMBL" id="JBEPCV010000028">
    <property type="protein sequence ID" value="MER6907064.1"/>
    <property type="molecule type" value="Genomic_DNA"/>
</dbReference>
<feature type="transmembrane region" description="Helical" evidence="7">
    <location>
        <begin position="111"/>
        <end position="136"/>
    </location>
</feature>
<feature type="transmembrane region" description="Helical" evidence="7">
    <location>
        <begin position="301"/>
        <end position="323"/>
    </location>
</feature>
<keyword evidence="9" id="KW-1185">Reference proteome</keyword>
<keyword evidence="5 7" id="KW-0472">Membrane</keyword>
<dbReference type="PIRSF" id="PIRSF006060">
    <property type="entry name" value="AA_transporter"/>
    <property type="match status" value="1"/>
</dbReference>
<proteinExistence type="predicted"/>
<sequence length="475" mass="49009">MTHTPAGTPHGASPPTPAPAVSDGTTAPAALARVLGPVGAVLLTLSCITPASSLFILVPELFAGQGTGAPLTIVVGIVISIAVGACYAELGTLTPSSGGEYAMVDALLGRFLGWVTFAMTIAMLVVIPPVIALGTADYLADLVQVDPQVAGCAVMLVAIATAVLDVKSNALVTGAFLVLEVVAAVVVAVLGLAHTQRSPSVLVHPEVSEATAGQATFTMGLLVSGLAAAMFVVNGFGTAAYLAEEIHRPRRNVARTVFWSLFIGAAVIVVPTVAAVLGTASTDTLSTATFSDLVRGWAGDTTATVVDLCVALAILNAVLVMVLQNARVVYASGRDRAWPEPVNRALTRLHPRFGSPWVATLVISLPGAALAAFADLSTLYEATGAILAVVYLLLALAALAARRAPLRDRPAWRMPLWPLAPVVVLASVGYVLYQQAGRDLAIAGGVIAAAVLHYVLYLRRHPHDRWRVTAPAGDD</sequence>
<dbReference type="InterPro" id="IPR002293">
    <property type="entry name" value="AA/rel_permease1"/>
</dbReference>
<dbReference type="InterPro" id="IPR050367">
    <property type="entry name" value="APC_superfamily"/>
</dbReference>
<evidence type="ECO:0000256" key="5">
    <source>
        <dbReference type="ARBA" id="ARBA00023136"/>
    </source>
</evidence>
<evidence type="ECO:0000313" key="9">
    <source>
        <dbReference type="Proteomes" id="UP001490330"/>
    </source>
</evidence>
<feature type="transmembrane region" description="Helical" evidence="7">
    <location>
        <begin position="353"/>
        <end position="373"/>
    </location>
</feature>
<evidence type="ECO:0000313" key="8">
    <source>
        <dbReference type="EMBL" id="MER6907064.1"/>
    </source>
</evidence>
<keyword evidence="4 7" id="KW-1133">Transmembrane helix</keyword>
<feature type="transmembrane region" description="Helical" evidence="7">
    <location>
        <begin position="215"/>
        <end position="236"/>
    </location>
</feature>
<keyword evidence="2" id="KW-1003">Cell membrane</keyword>
<comment type="subcellular location">
    <subcellularLocation>
        <location evidence="1">Cell membrane</location>
        <topology evidence="1">Multi-pass membrane protein</topology>
    </subcellularLocation>
</comment>
<gene>
    <name evidence="8" type="ORF">ABT322_25680</name>
</gene>
<feature type="region of interest" description="Disordered" evidence="6">
    <location>
        <begin position="1"/>
        <end position="23"/>
    </location>
</feature>
<feature type="transmembrane region" description="Helical" evidence="7">
    <location>
        <begin position="257"/>
        <end position="281"/>
    </location>
</feature>
<evidence type="ECO:0000256" key="4">
    <source>
        <dbReference type="ARBA" id="ARBA00022989"/>
    </source>
</evidence>
<feature type="transmembrane region" description="Helical" evidence="7">
    <location>
        <begin position="148"/>
        <end position="164"/>
    </location>
</feature>
<protein>
    <submittedName>
        <fullName evidence="8">APC family permease</fullName>
    </submittedName>
</protein>
<evidence type="ECO:0000256" key="1">
    <source>
        <dbReference type="ARBA" id="ARBA00004651"/>
    </source>
</evidence>
<accession>A0ABV1VLW5</accession>
<feature type="transmembrane region" description="Helical" evidence="7">
    <location>
        <begin position="414"/>
        <end position="433"/>
    </location>
</feature>
<keyword evidence="3 7" id="KW-0812">Transmembrane</keyword>
<dbReference type="PANTHER" id="PTHR42770:SF7">
    <property type="entry name" value="MEMBRANE PROTEIN"/>
    <property type="match status" value="1"/>
</dbReference>
<evidence type="ECO:0000256" key="2">
    <source>
        <dbReference type="ARBA" id="ARBA00022475"/>
    </source>
</evidence>
<feature type="transmembrane region" description="Helical" evidence="7">
    <location>
        <begin position="171"/>
        <end position="195"/>
    </location>
</feature>
<reference evidence="8 9" key="1">
    <citation type="submission" date="2024-06" db="EMBL/GenBank/DDBJ databases">
        <title>The Natural Products Discovery Center: Release of the First 8490 Sequenced Strains for Exploring Actinobacteria Biosynthetic Diversity.</title>
        <authorList>
            <person name="Kalkreuter E."/>
            <person name="Kautsar S.A."/>
            <person name="Yang D."/>
            <person name="Bader C.D."/>
            <person name="Teijaro C.N."/>
            <person name="Fluegel L."/>
            <person name="Davis C.M."/>
            <person name="Simpson J.R."/>
            <person name="Lauterbach L."/>
            <person name="Steele A.D."/>
            <person name="Gui C."/>
            <person name="Meng S."/>
            <person name="Li G."/>
            <person name="Viehrig K."/>
            <person name="Ye F."/>
            <person name="Su P."/>
            <person name="Kiefer A.F."/>
            <person name="Nichols A."/>
            <person name="Cepeda A.J."/>
            <person name="Yan W."/>
            <person name="Fan B."/>
            <person name="Jiang Y."/>
            <person name="Adhikari A."/>
            <person name="Zheng C.-J."/>
            <person name="Schuster L."/>
            <person name="Cowan T.M."/>
            <person name="Smanski M.J."/>
            <person name="Chevrette M.G."/>
            <person name="De Carvalho L.P.S."/>
            <person name="Shen B."/>
        </authorList>
    </citation>
    <scope>NUCLEOTIDE SEQUENCE [LARGE SCALE GENOMIC DNA]</scope>
    <source>
        <strain evidence="8 9">NPDC000632</strain>
    </source>
</reference>
<name>A0ABV1VLW5_9ACTN</name>
<evidence type="ECO:0000256" key="6">
    <source>
        <dbReference type="SAM" id="MobiDB-lite"/>
    </source>
</evidence>
<feature type="transmembrane region" description="Helical" evidence="7">
    <location>
        <begin position="379"/>
        <end position="402"/>
    </location>
</feature>
<dbReference type="PANTHER" id="PTHR42770">
    <property type="entry name" value="AMINO ACID TRANSPORTER-RELATED"/>
    <property type="match status" value="1"/>
</dbReference>
<evidence type="ECO:0000256" key="7">
    <source>
        <dbReference type="SAM" id="Phobius"/>
    </source>
</evidence>
<dbReference type="Gene3D" id="1.20.1740.10">
    <property type="entry name" value="Amino acid/polyamine transporter I"/>
    <property type="match status" value="1"/>
</dbReference>
<evidence type="ECO:0000256" key="3">
    <source>
        <dbReference type="ARBA" id="ARBA00022692"/>
    </source>
</evidence>
<dbReference type="Pfam" id="PF13520">
    <property type="entry name" value="AA_permease_2"/>
    <property type="match status" value="1"/>
</dbReference>
<feature type="transmembrane region" description="Helical" evidence="7">
    <location>
        <begin position="439"/>
        <end position="457"/>
    </location>
</feature>
<feature type="transmembrane region" description="Helical" evidence="7">
    <location>
        <begin position="69"/>
        <end position="90"/>
    </location>
</feature>
<comment type="caution">
    <text evidence="8">The sequence shown here is derived from an EMBL/GenBank/DDBJ whole genome shotgun (WGS) entry which is preliminary data.</text>
</comment>
<dbReference type="RefSeq" id="WP_350723183.1">
    <property type="nucleotide sequence ID" value="NZ_JBEPCO010000041.1"/>
</dbReference>
<dbReference type="Proteomes" id="UP001490330">
    <property type="component" value="Unassembled WGS sequence"/>
</dbReference>